<protein>
    <recommendedName>
        <fullName evidence="4">Bacterial Pleckstrin homology domain-containing protein</fullName>
    </recommendedName>
</protein>
<organism evidence="2 3">
    <name type="scientific">Hydrogeniiclostridium mannosilyticum</name>
    <dbReference type="NCBI Taxonomy" id="2764322"/>
    <lineage>
        <taxon>Bacteria</taxon>
        <taxon>Bacillati</taxon>
        <taxon>Bacillota</taxon>
        <taxon>Clostridia</taxon>
        <taxon>Eubacteriales</taxon>
        <taxon>Acutalibacteraceae</taxon>
        <taxon>Hydrogeniiclostridium</taxon>
    </lineage>
</organism>
<feature type="transmembrane region" description="Helical" evidence="1">
    <location>
        <begin position="42"/>
        <end position="58"/>
    </location>
</feature>
<dbReference type="InterPro" id="IPR046088">
    <property type="entry name" value="DUF6106"/>
</dbReference>
<gene>
    <name evidence="2" type="ORF">DPQ25_13725</name>
</gene>
<dbReference type="RefSeq" id="WP_112333746.1">
    <property type="nucleotide sequence ID" value="NZ_JADPHD010000003.1"/>
</dbReference>
<evidence type="ECO:0000313" key="2">
    <source>
        <dbReference type="EMBL" id="RAQ22007.1"/>
    </source>
</evidence>
<evidence type="ECO:0000313" key="3">
    <source>
        <dbReference type="Proteomes" id="UP000249377"/>
    </source>
</evidence>
<accession>A0A328U862</accession>
<dbReference type="Proteomes" id="UP000249377">
    <property type="component" value="Unassembled WGS sequence"/>
</dbReference>
<reference evidence="2 3" key="1">
    <citation type="submission" date="2018-06" db="EMBL/GenBank/DDBJ databases">
        <title>Noncontiguous genome sequence of Ruminococcaceae bacterium ASD2818.</title>
        <authorList>
            <person name="Chaplin A.V."/>
            <person name="Sokolova S.R."/>
            <person name="Kochetkova T.O."/>
            <person name="Goltsov A.Y."/>
            <person name="Trofimov D.Y."/>
            <person name="Efimov B.A."/>
        </authorList>
    </citation>
    <scope>NUCLEOTIDE SEQUENCE [LARGE SCALE GENOMIC DNA]</scope>
    <source>
        <strain evidence="2 3">ASD2818</strain>
    </source>
</reference>
<keyword evidence="3" id="KW-1185">Reference proteome</keyword>
<comment type="caution">
    <text evidence="2">The sequence shown here is derived from an EMBL/GenBank/DDBJ whole genome shotgun (WGS) entry which is preliminary data.</text>
</comment>
<dbReference type="EMBL" id="QLYR01000017">
    <property type="protein sequence ID" value="RAQ22007.1"/>
    <property type="molecule type" value="Genomic_DNA"/>
</dbReference>
<keyword evidence="1" id="KW-0812">Transmembrane</keyword>
<evidence type="ECO:0000256" key="1">
    <source>
        <dbReference type="SAM" id="Phobius"/>
    </source>
</evidence>
<evidence type="ECO:0008006" key="4">
    <source>
        <dbReference type="Google" id="ProtNLM"/>
    </source>
</evidence>
<proteinExistence type="predicted"/>
<keyword evidence="1" id="KW-0472">Membrane</keyword>
<name>A0A328U862_9FIRM</name>
<sequence>MDVFVEQIVRKKFGPKDYLVVLGCILGGCLVIYLSIFFLTQIFVFVIAGVCFGAYYLITSRNLEFEYSVTNGDLTIDKIINRRSRKRILSLDCKQVEAIGEYKPQDHANKHYDKKIVTSVYDDGRNAWYLDLRHPKHGHIIVIFSPNERVLESVQSFIPRQVAFEAGLTGKH</sequence>
<dbReference type="AlphaFoldDB" id="A0A328U862"/>
<keyword evidence="1" id="KW-1133">Transmembrane helix</keyword>
<feature type="transmembrane region" description="Helical" evidence="1">
    <location>
        <begin position="18"/>
        <end position="36"/>
    </location>
</feature>
<dbReference type="Pfam" id="PF19601">
    <property type="entry name" value="DUF6106"/>
    <property type="match status" value="1"/>
</dbReference>